<accession>A0A167QSX0</accession>
<feature type="region of interest" description="Disordered" evidence="1">
    <location>
        <begin position="394"/>
        <end position="434"/>
    </location>
</feature>
<sequence>MWADDSTAGLNKILDRVAACHNVQYLSLCCDDDMHKTITERLLSMLPHFQGLKRVDLWPNVDLDELLPSLSNLKYLETVTIDTPLMELDDVSESSRFSPAAFPALKCLTISNPFTNPSALLKRISSSAIKTFSTTVVDAFWIPQLTSIIISKGWCSSLEYLHLAFLPGEWYSIDDFAVCTRLRFLSVTGGRSALSETPLDMITQDFNMLEGLFLDIGPEDGAIKAHTRLELPINTFCQYVSRCPRLRYAHVPFSLDFPRGLALDADLVVPQLEYLFAESISCSEVPTAKAFISSTLLKLDRVLATGIDNKAQEVLDGLRITFQFPDAETLYYLRLNFSGEEPSMRNQIIHSLHRRDKKRYYRPRGFQLLPPQAIEDGTDDTVSDEQIVEILPVESPLVPDSPSSPQTLLSASDNPSLVTRSSSGDDTTSAHDLD</sequence>
<protein>
    <recommendedName>
        <fullName evidence="4">F-box domain-containing protein</fullName>
    </recommendedName>
</protein>
<dbReference type="OrthoDB" id="10393546at2759"/>
<proteinExistence type="predicted"/>
<evidence type="ECO:0000313" key="3">
    <source>
        <dbReference type="Proteomes" id="UP000076738"/>
    </source>
</evidence>
<evidence type="ECO:0000256" key="1">
    <source>
        <dbReference type="SAM" id="MobiDB-lite"/>
    </source>
</evidence>
<dbReference type="Gene3D" id="3.80.10.10">
    <property type="entry name" value="Ribonuclease Inhibitor"/>
    <property type="match status" value="1"/>
</dbReference>
<gene>
    <name evidence="2" type="ORF">CALVIDRAFT_533849</name>
</gene>
<dbReference type="InterPro" id="IPR032675">
    <property type="entry name" value="LRR_dom_sf"/>
</dbReference>
<dbReference type="AlphaFoldDB" id="A0A167QSX0"/>
<reference evidence="2 3" key="1">
    <citation type="journal article" date="2016" name="Mol. Biol. Evol.">
        <title>Comparative Genomics of Early-Diverging Mushroom-Forming Fungi Provides Insights into the Origins of Lignocellulose Decay Capabilities.</title>
        <authorList>
            <person name="Nagy L.G."/>
            <person name="Riley R."/>
            <person name="Tritt A."/>
            <person name="Adam C."/>
            <person name="Daum C."/>
            <person name="Floudas D."/>
            <person name="Sun H."/>
            <person name="Yadav J.S."/>
            <person name="Pangilinan J."/>
            <person name="Larsson K.H."/>
            <person name="Matsuura K."/>
            <person name="Barry K."/>
            <person name="Labutti K."/>
            <person name="Kuo R."/>
            <person name="Ohm R.A."/>
            <person name="Bhattacharya S.S."/>
            <person name="Shirouzu T."/>
            <person name="Yoshinaga Y."/>
            <person name="Martin F.M."/>
            <person name="Grigoriev I.V."/>
            <person name="Hibbett D.S."/>
        </authorList>
    </citation>
    <scope>NUCLEOTIDE SEQUENCE [LARGE SCALE GENOMIC DNA]</scope>
    <source>
        <strain evidence="2 3">TUFC12733</strain>
    </source>
</reference>
<evidence type="ECO:0008006" key="4">
    <source>
        <dbReference type="Google" id="ProtNLM"/>
    </source>
</evidence>
<organism evidence="2 3">
    <name type="scientific">Calocera viscosa (strain TUFC12733)</name>
    <dbReference type="NCBI Taxonomy" id="1330018"/>
    <lineage>
        <taxon>Eukaryota</taxon>
        <taxon>Fungi</taxon>
        <taxon>Dikarya</taxon>
        <taxon>Basidiomycota</taxon>
        <taxon>Agaricomycotina</taxon>
        <taxon>Dacrymycetes</taxon>
        <taxon>Dacrymycetales</taxon>
        <taxon>Dacrymycetaceae</taxon>
        <taxon>Calocera</taxon>
    </lineage>
</organism>
<dbReference type="Proteomes" id="UP000076738">
    <property type="component" value="Unassembled WGS sequence"/>
</dbReference>
<name>A0A167QSX0_CALVF</name>
<dbReference type="SUPFAM" id="SSF52047">
    <property type="entry name" value="RNI-like"/>
    <property type="match status" value="1"/>
</dbReference>
<feature type="compositionally biased region" description="Polar residues" evidence="1">
    <location>
        <begin position="401"/>
        <end position="427"/>
    </location>
</feature>
<dbReference type="EMBL" id="KV417270">
    <property type="protein sequence ID" value="KZP00201.1"/>
    <property type="molecule type" value="Genomic_DNA"/>
</dbReference>
<evidence type="ECO:0000313" key="2">
    <source>
        <dbReference type="EMBL" id="KZP00201.1"/>
    </source>
</evidence>
<keyword evidence="3" id="KW-1185">Reference proteome</keyword>